<sequence>MNTKKLYPIAILLLVIAMGGTLYKYWARGLTELVVLSIPYLFVLTMVMVEKSNGQTRYIRSIYTPLIIAFCYAINFKFESIHLHDAAVLVLIAGQLTVISIGEFITLLAKRKR</sequence>
<proteinExistence type="predicted"/>
<accession>A0A162B6Y9</accession>
<keyword evidence="1" id="KW-1133">Transmembrane helix</keyword>
<evidence type="ECO:0000313" key="3">
    <source>
        <dbReference type="Proteomes" id="UP000076661"/>
    </source>
</evidence>
<dbReference type="Proteomes" id="UP000076661">
    <property type="component" value="Unassembled WGS sequence"/>
</dbReference>
<feature type="transmembrane region" description="Helical" evidence="1">
    <location>
        <begin position="58"/>
        <end position="75"/>
    </location>
</feature>
<keyword evidence="1" id="KW-0812">Transmembrane</keyword>
<gene>
    <name evidence="2" type="ORF">N478_01645</name>
</gene>
<evidence type="ECO:0000256" key="1">
    <source>
        <dbReference type="SAM" id="Phobius"/>
    </source>
</evidence>
<feature type="transmembrane region" description="Helical" evidence="1">
    <location>
        <begin position="7"/>
        <end position="27"/>
    </location>
</feature>
<dbReference type="PATRIC" id="fig|1365257.3.peg.1915"/>
<feature type="transmembrane region" description="Helical" evidence="1">
    <location>
        <begin position="33"/>
        <end position="49"/>
    </location>
</feature>
<evidence type="ECO:0000313" key="2">
    <source>
        <dbReference type="EMBL" id="KZN67479.1"/>
    </source>
</evidence>
<feature type="transmembrane region" description="Helical" evidence="1">
    <location>
        <begin position="87"/>
        <end position="109"/>
    </location>
</feature>
<protein>
    <submittedName>
        <fullName evidence="2">Uncharacterized protein</fullName>
    </submittedName>
</protein>
<name>A0A162B6Y9_9GAMM</name>
<dbReference type="EMBL" id="AUXX01000012">
    <property type="protein sequence ID" value="KZN67479.1"/>
    <property type="molecule type" value="Genomic_DNA"/>
</dbReference>
<comment type="caution">
    <text evidence="2">The sequence shown here is derived from an EMBL/GenBank/DDBJ whole genome shotgun (WGS) entry which is preliminary data.</text>
</comment>
<reference evidence="2 3" key="1">
    <citation type="submission" date="2013-07" db="EMBL/GenBank/DDBJ databases">
        <title>Comparative Genomic and Metabolomic Analysis of Twelve Strains of Pseudoalteromonas luteoviolacea.</title>
        <authorList>
            <person name="Vynne N.G."/>
            <person name="Mansson M."/>
            <person name="Gram L."/>
        </authorList>
    </citation>
    <scope>NUCLEOTIDE SEQUENCE [LARGE SCALE GENOMIC DNA]</scope>
    <source>
        <strain evidence="2 3">S4060-1</strain>
    </source>
</reference>
<dbReference type="AlphaFoldDB" id="A0A162B6Y9"/>
<dbReference type="RefSeq" id="WP_063380831.1">
    <property type="nucleotide sequence ID" value="NZ_AUXX01000012.1"/>
</dbReference>
<keyword evidence="1" id="KW-0472">Membrane</keyword>
<organism evidence="2 3">
    <name type="scientific">Pseudoalteromonas luteoviolacea S4060-1</name>
    <dbReference type="NCBI Taxonomy" id="1365257"/>
    <lineage>
        <taxon>Bacteria</taxon>
        <taxon>Pseudomonadati</taxon>
        <taxon>Pseudomonadota</taxon>
        <taxon>Gammaproteobacteria</taxon>
        <taxon>Alteromonadales</taxon>
        <taxon>Pseudoalteromonadaceae</taxon>
        <taxon>Pseudoalteromonas</taxon>
    </lineage>
</organism>